<evidence type="ECO:0000313" key="3">
    <source>
        <dbReference type="Proteomes" id="UP001240678"/>
    </source>
</evidence>
<evidence type="ECO:0000256" key="1">
    <source>
        <dbReference type="SAM" id="MobiDB-lite"/>
    </source>
</evidence>
<gene>
    <name evidence="2" type="ORF">CCOS01_08066</name>
</gene>
<accession>A0AAI9YVT1</accession>
<organism evidence="2 3">
    <name type="scientific">Colletotrichum costaricense</name>
    <dbReference type="NCBI Taxonomy" id="1209916"/>
    <lineage>
        <taxon>Eukaryota</taxon>
        <taxon>Fungi</taxon>
        <taxon>Dikarya</taxon>
        <taxon>Ascomycota</taxon>
        <taxon>Pezizomycotina</taxon>
        <taxon>Sordariomycetes</taxon>
        <taxon>Hypocreomycetidae</taxon>
        <taxon>Glomerellales</taxon>
        <taxon>Glomerellaceae</taxon>
        <taxon>Colletotrichum</taxon>
        <taxon>Colletotrichum acutatum species complex</taxon>
    </lineage>
</organism>
<feature type="compositionally biased region" description="Low complexity" evidence="1">
    <location>
        <begin position="49"/>
        <end position="59"/>
    </location>
</feature>
<protein>
    <submittedName>
        <fullName evidence="2">Uncharacterized protein</fullName>
    </submittedName>
</protein>
<evidence type="ECO:0000313" key="2">
    <source>
        <dbReference type="EMBL" id="KAK1525648.1"/>
    </source>
</evidence>
<reference evidence="2 3" key="1">
    <citation type="submission" date="2016-10" db="EMBL/GenBank/DDBJ databases">
        <title>The genome sequence of Colletotrichum fioriniae PJ7.</title>
        <authorList>
            <person name="Baroncelli R."/>
        </authorList>
    </citation>
    <scope>NUCLEOTIDE SEQUENCE [LARGE SCALE GENOMIC DNA]</scope>
    <source>
        <strain evidence="2 3">IMI 309622</strain>
    </source>
</reference>
<name>A0AAI9YVT1_9PEZI</name>
<feature type="region of interest" description="Disordered" evidence="1">
    <location>
        <begin position="1"/>
        <end position="23"/>
    </location>
</feature>
<comment type="caution">
    <text evidence="2">The sequence shown here is derived from an EMBL/GenBank/DDBJ whole genome shotgun (WGS) entry which is preliminary data.</text>
</comment>
<feature type="region of interest" description="Disordered" evidence="1">
    <location>
        <begin position="37"/>
        <end position="66"/>
    </location>
</feature>
<dbReference type="AlphaFoldDB" id="A0AAI9YVT1"/>
<dbReference type="Proteomes" id="UP001240678">
    <property type="component" value="Unassembled WGS sequence"/>
</dbReference>
<dbReference type="RefSeq" id="XP_060312502.1">
    <property type="nucleotide sequence ID" value="XM_060456228.1"/>
</dbReference>
<keyword evidence="3" id="KW-1185">Reference proteome</keyword>
<dbReference type="EMBL" id="MOOE01000008">
    <property type="protein sequence ID" value="KAK1525648.1"/>
    <property type="molecule type" value="Genomic_DNA"/>
</dbReference>
<dbReference type="GeneID" id="85339775"/>
<sequence>MSSPSASLNTSGQKLPHLTNNLPTSWRLSPIAKVIGRPCQSPVLSPGGAAITSAPAQPAAHRRPPA</sequence>
<proteinExistence type="predicted"/>